<dbReference type="InterPro" id="IPR029006">
    <property type="entry name" value="ADF-H/Gelsolin-like_dom_sf"/>
</dbReference>
<feature type="compositionally biased region" description="Basic and acidic residues" evidence="2">
    <location>
        <begin position="563"/>
        <end position="575"/>
    </location>
</feature>
<dbReference type="GO" id="GO:0051015">
    <property type="term" value="F:actin filament binding"/>
    <property type="evidence" value="ECO:0007669"/>
    <property type="project" value="InterPro"/>
</dbReference>
<dbReference type="Pfam" id="PF00626">
    <property type="entry name" value="Gelsolin"/>
    <property type="match status" value="1"/>
</dbReference>
<dbReference type="PANTHER" id="PTHR11977">
    <property type="entry name" value="VILLIN"/>
    <property type="match status" value="1"/>
</dbReference>
<dbReference type="Gene3D" id="3.40.20.10">
    <property type="entry name" value="Severin"/>
    <property type="match status" value="5"/>
</dbReference>
<evidence type="ECO:0000259" key="3">
    <source>
        <dbReference type="PROSITE" id="PS51089"/>
    </source>
</evidence>
<dbReference type="GO" id="GO:0051014">
    <property type="term" value="P:actin filament severing"/>
    <property type="evidence" value="ECO:0007669"/>
    <property type="project" value="TreeGrafter"/>
</dbReference>
<feature type="compositionally biased region" description="Polar residues" evidence="2">
    <location>
        <begin position="408"/>
        <end position="423"/>
    </location>
</feature>
<accession>A0A9N9MSL6</accession>
<dbReference type="GO" id="GO:0008154">
    <property type="term" value="P:actin polymerization or depolymerization"/>
    <property type="evidence" value="ECO:0007669"/>
    <property type="project" value="TreeGrafter"/>
</dbReference>
<dbReference type="OrthoDB" id="28894at2759"/>
<feature type="compositionally biased region" description="Low complexity" evidence="2">
    <location>
        <begin position="473"/>
        <end position="482"/>
    </location>
</feature>
<dbReference type="SUPFAM" id="SSF47050">
    <property type="entry name" value="VHP, Villin headpiece domain"/>
    <property type="match status" value="1"/>
</dbReference>
<dbReference type="PRINTS" id="PR00597">
    <property type="entry name" value="GELSOLIN"/>
</dbReference>
<evidence type="ECO:0000313" key="4">
    <source>
        <dbReference type="EMBL" id="CAG9770674.1"/>
    </source>
</evidence>
<feature type="compositionally biased region" description="Polar residues" evidence="2">
    <location>
        <begin position="1161"/>
        <end position="1182"/>
    </location>
</feature>
<gene>
    <name evidence="4" type="ORF">CEUTPL_LOCUS11123</name>
</gene>
<feature type="compositionally biased region" description="Polar residues" evidence="2">
    <location>
        <begin position="849"/>
        <end position="863"/>
    </location>
</feature>
<dbReference type="InterPro" id="IPR003128">
    <property type="entry name" value="Villin_headpiece"/>
</dbReference>
<feature type="compositionally biased region" description="Basic and acidic residues" evidence="2">
    <location>
        <begin position="241"/>
        <end position="250"/>
    </location>
</feature>
<protein>
    <recommendedName>
        <fullName evidence="3">HP domain-containing protein</fullName>
    </recommendedName>
</protein>
<dbReference type="PROSITE" id="PS51089">
    <property type="entry name" value="HP"/>
    <property type="match status" value="1"/>
</dbReference>
<feature type="compositionally biased region" description="Low complexity" evidence="2">
    <location>
        <begin position="161"/>
        <end position="178"/>
    </location>
</feature>
<dbReference type="Proteomes" id="UP001152799">
    <property type="component" value="Chromosome 6"/>
</dbReference>
<feature type="compositionally biased region" description="Low complexity" evidence="2">
    <location>
        <begin position="45"/>
        <end position="58"/>
    </location>
</feature>
<dbReference type="Pfam" id="PF02209">
    <property type="entry name" value="VHP"/>
    <property type="match status" value="1"/>
</dbReference>
<dbReference type="SMART" id="SM00153">
    <property type="entry name" value="VHP"/>
    <property type="match status" value="1"/>
</dbReference>
<feature type="compositionally biased region" description="Polar residues" evidence="2">
    <location>
        <begin position="65"/>
        <end position="74"/>
    </location>
</feature>
<dbReference type="EMBL" id="OU892282">
    <property type="protein sequence ID" value="CAG9770674.1"/>
    <property type="molecule type" value="Genomic_DNA"/>
</dbReference>
<feature type="region of interest" description="Disordered" evidence="2">
    <location>
        <begin position="294"/>
        <end position="327"/>
    </location>
</feature>
<feature type="region of interest" description="Disordered" evidence="2">
    <location>
        <begin position="523"/>
        <end position="628"/>
    </location>
</feature>
<comment type="similarity">
    <text evidence="1">Belongs to the villin/gelsolin family.</text>
</comment>
<dbReference type="PANTHER" id="PTHR11977:SF45">
    <property type="entry name" value="SUPERVILLIN"/>
    <property type="match status" value="1"/>
</dbReference>
<dbReference type="GO" id="GO:0005737">
    <property type="term" value="C:cytoplasm"/>
    <property type="evidence" value="ECO:0007669"/>
    <property type="project" value="TreeGrafter"/>
</dbReference>
<sequence>MSDNHRDSRAGRIARYKEERRKQLAEQFSTSNFDSSLRANVNNAGSSSSSEGPRPTRTSRLRAQAATSQIQLGSPTFGKLEKGVSPLSSDSPKGKLERDKSSKRKSNLNRSLTCEAVPPNSLYDDPKTARRRRRFFPPEVLEQTPTMPTNEYTASPATSNLPSPQLPTASTSPSASSSCYNNSPLRLTPKRSELSIHMENARRSVITPPTSESHKYKPFALRKTQTSSPRDKTAANSRNGDVNKEEETKGAIRRSTSSTSDKETNRIIAKRIDELSAFTRDTLASLERLANRNREIRNRQSPAKQVDKFSRYSPGPSSILKKKPREEKETVVVVVNEPPAPAHAAPVSILKRKVALDEKTESHSTHTPPVTFSPSVVEPATTNRKQGILKKRRSLDESTVMRHRSCSPDVSNNKTSDSRSILKNQRRSSLEELRRIQSPEVHIQGILKRKTSKNDEDDISLNSPQGILKRRSGASSAGSSGSTPHVSITTAVILAAARGAEMILEPDSVRPILKKKSFSEEYSCSESISSDTPRPILKKKSSTDTDDGEDSKPMRPILKLPKTRSEAMDAGQEKRRYSRFNGEADGDTKPSILKSGSSRAESPRPRLSFCGDTSTGVEDSVEAARRGSRRSYTICSDFNVQSNAISRDKQDDRDLKKARPLSVSELVKTFEQQVISRPSEVKTGAVPKRISQKRNSDRYRTQPVTSNELEESRNLLRQEEAHSSRPSHLPYHSLTGSSKSLDTGTSSLKDDSRLNSFLSSPFHSTCLQGVAISPESPACHKTSSDSAFQSLGDGLELEEPQEETEELNIQTEMSSLASEMKALAEEAKKKRLERDLAATERRGILKPPQSESSLPRRSQSFASPRTLLKNRETSVLETPRHESAFHKVKSTRTEVSVDKDDEGISCNDSGSDSETSDLKGKTPKFNVKLCGDDTTSEGESSGGREVKSIFRNDNRLSLSFKQQLEGCLSKSKSSSFLRPTSAKLCEASSDSRSFEEPNSFEDSEITARRGSTNLRRSHTHTAGAMPRSIADLRAKLQESGEKAWMKRVPLNNNSCDELKFLKERNRYNDELSEKTLLSSKKDELDAAAKQWKARVEKSDAEKFSVAGKMGEKIRDAVPTINIPSADKTKKVPPAKRYKGKEDSSSTPSSPEKNAHFDLTRSKSAISPIASKQTPEVTPTKVQSRMVPILKPDDYTFTSFFESVEQSKSTNERLEVNPEDFDAVERQSLLTFRKNVQVRRRRVATKNPIKALADRTDIVNEYTEVITGVAEREKKRLNIEKLAQNSNKALEALAGLASNEDFKSVALKKNSGPTLLQPWSDLMLLQIKGRRHIQTRLVEPVASSINEGDCYILITPTVLYNYTGAFSNVIEQSRAVDVANHIQKCSDMGCKVSKVINVAGKDVAKRQLEVFWKLLGAPNVPDTIGAGHPNEDETYESNILTTNMIYTVDDNELIPYDPYWGTLPKIEMLNETNVIVFDFGSEMYVWSGKNAPLDKKRLALKLAKEMWDEGYNYSDCSVNPLNVVEALGERKAKDLPLIADKRPTWALFAKITQHRETVLFREKFLDWPDFSRVIRVRNSDEGLKRGKGSIEIKPCNVDEMLKQKSCNPDLVVQNIHLGRGDQYFDEETRRLFEYDTLELKAWRILENTHKELGEKSIGQFYDGDSYIYSWRFRQTVKGRELNGKPSKHLQVGRDTSIFFCWHGSKSSITEKCTAAFLTVELDQQNAPQVRIVQGSEPAAFLRLFNGSMVIHQGKRDEVSQSGKPRLFMARGEMEEEAYLMEVPLEMASLRSRSSFVLFNGKEVIIWHGCKASKQKQKVVKDVTNKILKNNPDELLFDNSDLEIVEVKEGRENGSFLDAVGSNRSSYYSLVDNDKNFEFTPRLFKMSSITGNFIATELLCPHRSDHSSPYPFVQSDLYTSSQPGLLLFDNNHELWLWQGWWPENDEDSELNTDQTGSGAIRWQAERRAAMQTAVNYWKKIHDEDEPLVGHLVWAGLEPLEFRNLFPMWEVREDVRELNLQDGKNQDDKLNLQRELALLSRTTYSLDEILQRPLPEGVDPTQLEIYLSDADFETLLEMSKEEFEKLPSWKKTALKKEKGLF</sequence>
<feature type="region of interest" description="Disordered" evidence="2">
    <location>
        <begin position="987"/>
        <end position="1011"/>
    </location>
</feature>
<feature type="compositionally biased region" description="Polar residues" evidence="2">
    <location>
        <begin position="26"/>
        <end position="44"/>
    </location>
</feature>
<feature type="region of interest" description="Disordered" evidence="2">
    <location>
        <begin position="446"/>
        <end position="484"/>
    </location>
</feature>
<evidence type="ECO:0000313" key="5">
    <source>
        <dbReference type="Proteomes" id="UP001152799"/>
    </source>
</evidence>
<feature type="region of interest" description="Disordered" evidence="2">
    <location>
        <begin position="826"/>
        <end position="922"/>
    </location>
</feature>
<feature type="compositionally biased region" description="Basic and acidic residues" evidence="2">
    <location>
        <begin position="869"/>
        <end position="898"/>
    </location>
</feature>
<dbReference type="InterPro" id="IPR007122">
    <property type="entry name" value="Villin/Gelsolin"/>
</dbReference>
<proteinExistence type="inferred from homology"/>
<feature type="region of interest" description="Disordered" evidence="2">
    <location>
        <begin position="1"/>
        <end position="186"/>
    </location>
</feature>
<dbReference type="Gene3D" id="1.10.950.10">
    <property type="entry name" value="Villin headpiece domain"/>
    <property type="match status" value="1"/>
</dbReference>
<reference evidence="4" key="1">
    <citation type="submission" date="2022-01" db="EMBL/GenBank/DDBJ databases">
        <authorList>
            <person name="King R."/>
        </authorList>
    </citation>
    <scope>NUCLEOTIDE SEQUENCE</scope>
</reference>
<dbReference type="SUPFAM" id="SSF55753">
    <property type="entry name" value="Actin depolymerizing proteins"/>
    <property type="match status" value="5"/>
</dbReference>
<feature type="region of interest" description="Disordered" evidence="2">
    <location>
        <begin position="200"/>
        <end position="262"/>
    </location>
</feature>
<dbReference type="GO" id="GO:0051016">
    <property type="term" value="P:barbed-end actin filament capping"/>
    <property type="evidence" value="ECO:0007669"/>
    <property type="project" value="TreeGrafter"/>
</dbReference>
<organism evidence="4 5">
    <name type="scientific">Ceutorhynchus assimilis</name>
    <name type="common">cabbage seed weevil</name>
    <dbReference type="NCBI Taxonomy" id="467358"/>
    <lineage>
        <taxon>Eukaryota</taxon>
        <taxon>Metazoa</taxon>
        <taxon>Ecdysozoa</taxon>
        <taxon>Arthropoda</taxon>
        <taxon>Hexapoda</taxon>
        <taxon>Insecta</taxon>
        <taxon>Pterygota</taxon>
        <taxon>Neoptera</taxon>
        <taxon>Endopterygota</taxon>
        <taxon>Coleoptera</taxon>
        <taxon>Polyphaga</taxon>
        <taxon>Cucujiformia</taxon>
        <taxon>Curculionidae</taxon>
        <taxon>Ceutorhynchinae</taxon>
        <taxon>Ceutorhynchus</taxon>
    </lineage>
</organism>
<name>A0A9N9MSL6_9CUCU</name>
<feature type="compositionally biased region" description="Basic and acidic residues" evidence="2">
    <location>
        <begin position="1"/>
        <end position="24"/>
    </location>
</feature>
<feature type="compositionally biased region" description="Basic and acidic residues" evidence="2">
    <location>
        <begin position="710"/>
        <end position="723"/>
    </location>
</feature>
<dbReference type="GO" id="GO:0015629">
    <property type="term" value="C:actin cytoskeleton"/>
    <property type="evidence" value="ECO:0007669"/>
    <property type="project" value="TreeGrafter"/>
</dbReference>
<feature type="compositionally biased region" description="Polar residues" evidence="2">
    <location>
        <begin position="365"/>
        <end position="385"/>
    </location>
</feature>
<dbReference type="InterPro" id="IPR007123">
    <property type="entry name" value="Gelsolin-like_dom"/>
</dbReference>
<feature type="compositionally biased region" description="Basic and acidic residues" evidence="2">
    <location>
        <begin position="826"/>
        <end position="843"/>
    </location>
</feature>
<feature type="compositionally biased region" description="Polar residues" evidence="2">
    <location>
        <begin position="734"/>
        <end position="747"/>
    </location>
</feature>
<dbReference type="InterPro" id="IPR036886">
    <property type="entry name" value="Villin_headpiece_dom_sf"/>
</dbReference>
<dbReference type="GO" id="GO:0005546">
    <property type="term" value="F:phosphatidylinositol-4,5-bisphosphate binding"/>
    <property type="evidence" value="ECO:0007669"/>
    <property type="project" value="TreeGrafter"/>
</dbReference>
<feature type="region of interest" description="Disordered" evidence="2">
    <location>
        <begin position="1116"/>
        <end position="1182"/>
    </location>
</feature>
<feature type="compositionally biased region" description="Polar residues" evidence="2">
    <location>
        <begin position="143"/>
        <end position="160"/>
    </location>
</feature>
<keyword evidence="5" id="KW-1185">Reference proteome</keyword>
<feature type="domain" description="HP" evidence="3">
    <location>
        <begin position="2035"/>
        <end position="2098"/>
    </location>
</feature>
<evidence type="ECO:0000256" key="2">
    <source>
        <dbReference type="SAM" id="MobiDB-lite"/>
    </source>
</evidence>
<feature type="region of interest" description="Disordered" evidence="2">
    <location>
        <begin position="359"/>
        <end position="431"/>
    </location>
</feature>
<evidence type="ECO:0000256" key="1">
    <source>
        <dbReference type="ARBA" id="ARBA00008418"/>
    </source>
</evidence>
<dbReference type="SMART" id="SM00262">
    <property type="entry name" value="GEL"/>
    <property type="match status" value="4"/>
</dbReference>
<feature type="compositionally biased region" description="Polar residues" evidence="2">
    <location>
        <begin position="223"/>
        <end position="240"/>
    </location>
</feature>
<feature type="region of interest" description="Disordered" evidence="2">
    <location>
        <begin position="674"/>
        <end position="748"/>
    </location>
</feature>